<evidence type="ECO:0000313" key="9">
    <source>
        <dbReference type="Proteomes" id="UP000749559"/>
    </source>
</evidence>
<dbReference type="InterPro" id="IPR050630">
    <property type="entry name" value="WD_repeat_EMAP"/>
</dbReference>
<dbReference type="SUPFAM" id="SSF50978">
    <property type="entry name" value="WD40 repeat-like"/>
    <property type="match status" value="1"/>
</dbReference>
<dbReference type="InterPro" id="IPR015943">
    <property type="entry name" value="WD40/YVTN_repeat-like_dom_sf"/>
</dbReference>
<dbReference type="Gene3D" id="1.10.238.10">
    <property type="entry name" value="EF-hand"/>
    <property type="match status" value="1"/>
</dbReference>
<dbReference type="Pfam" id="PF00400">
    <property type="entry name" value="WD40"/>
    <property type="match status" value="3"/>
</dbReference>
<dbReference type="PROSITE" id="PS50082">
    <property type="entry name" value="WD_REPEATS_2"/>
    <property type="match status" value="1"/>
</dbReference>
<accession>A0A8S4Q545</accession>
<feature type="repeat" description="WD" evidence="6">
    <location>
        <begin position="408"/>
        <end position="449"/>
    </location>
</feature>
<dbReference type="SMART" id="SM00320">
    <property type="entry name" value="WD40"/>
    <property type="match status" value="8"/>
</dbReference>
<name>A0A8S4Q545_OWEFU</name>
<dbReference type="AlphaFoldDB" id="A0A8S4Q545"/>
<dbReference type="PANTHER" id="PTHR13720">
    <property type="entry name" value="WD-40 REPEAT PROTEIN"/>
    <property type="match status" value="1"/>
</dbReference>
<dbReference type="FunFam" id="2.130.10.10:FF:000427">
    <property type="entry name" value="WD repeat domain 66"/>
    <property type="match status" value="1"/>
</dbReference>
<dbReference type="InterPro" id="IPR011992">
    <property type="entry name" value="EF-hand-dom_pair"/>
</dbReference>
<dbReference type="PANTHER" id="PTHR13720:SF13">
    <property type="entry name" value="CILIA- AND FLAGELLA-ASSOCIATED PROTEIN 251"/>
    <property type="match status" value="1"/>
</dbReference>
<dbReference type="SUPFAM" id="SSF47473">
    <property type="entry name" value="EF-hand"/>
    <property type="match status" value="1"/>
</dbReference>
<feature type="compositionally biased region" description="Acidic residues" evidence="7">
    <location>
        <begin position="1"/>
        <end position="14"/>
    </location>
</feature>
<dbReference type="InterPro" id="IPR036322">
    <property type="entry name" value="WD40_repeat_dom_sf"/>
</dbReference>
<keyword evidence="4" id="KW-0966">Cell projection</keyword>
<feature type="compositionally biased region" description="Basic and acidic residues" evidence="7">
    <location>
        <begin position="36"/>
        <end position="45"/>
    </location>
</feature>
<evidence type="ECO:0000256" key="2">
    <source>
        <dbReference type="ARBA" id="ARBA00022574"/>
    </source>
</evidence>
<evidence type="ECO:0000313" key="8">
    <source>
        <dbReference type="EMBL" id="CAH1800946.1"/>
    </source>
</evidence>
<dbReference type="EMBL" id="CAIIXF020000012">
    <property type="protein sequence ID" value="CAH1800946.1"/>
    <property type="molecule type" value="Genomic_DNA"/>
</dbReference>
<feature type="region of interest" description="Disordered" evidence="7">
    <location>
        <begin position="1"/>
        <end position="45"/>
    </location>
</feature>
<dbReference type="Gene3D" id="2.130.10.10">
    <property type="entry name" value="YVTN repeat-like/Quinoprotein amine dehydrogenase"/>
    <property type="match status" value="2"/>
</dbReference>
<protein>
    <recommendedName>
        <fullName evidence="5">Cilia- and flagella-associated protein 251</fullName>
    </recommendedName>
</protein>
<dbReference type="Proteomes" id="UP000749559">
    <property type="component" value="Unassembled WGS sequence"/>
</dbReference>
<dbReference type="SUPFAM" id="SSF50960">
    <property type="entry name" value="TolB, C-terminal domain"/>
    <property type="match status" value="1"/>
</dbReference>
<gene>
    <name evidence="8" type="ORF">OFUS_LOCUS24781</name>
</gene>
<comment type="subcellular location">
    <subcellularLocation>
        <location evidence="1">Cell projection</location>
        <location evidence="1">Cilium</location>
    </subcellularLocation>
</comment>
<evidence type="ECO:0000256" key="7">
    <source>
        <dbReference type="SAM" id="MobiDB-lite"/>
    </source>
</evidence>
<sequence length="971" mass="108446">MADNEETPPVEAEGDTVVRQPPEGESNIPEPPPNVNEEKTDVQEEKNVNPNALNQVWSFGLNKHVPVLNLTDSERDMIMYSCAHTGILYDFKNNLQHLLQGHSNAISATCTSEDKRWLATADKGKNNIIIIWDTYTGVPVRTIFDPHPDGGVQAIAMTPNAKYIATISAAETQTVAIWDWTSEEDTPVCTAQLHTNYGVQNYIHFNPEDVTQVVTNSDCQVIFYSWKGGVIQYFAPPLTDDDFNKPVGKFSQSIFQSGSTRALTATAYGNLVVWDENKPMVKATPGSTPNKRALKLVRLQDRAINVLTTTSSGEQRYLVCGDTKGDVKFFDQNLKLANWYQDFQLGPISSLSFAYIQEAPEETKPDSDYPPDATIKAKQFIVKNFIIGTTTAICAHVTTDGSTTEVIHREHDSAVHALAVHPEETKVVIGSYSGLLQIWDYETKRVIASRYFDRGQMIRCCAFDPKAQYLGVGFTNGSVSILDALTLDDDIEEPFRYARDTVTHIAFSHDCKFMATADAEFTTTLFRAGEDQEEESWVYVGRNRAHYKLIHDMMFGVQLDTNAPRLLTLGRDRVLVEYDLENSDKDNLRLLSSDRIEQSAVPLCMAWYPSITKESFIITGNNQYKFKLYNTTTKMCRKTLLGPTYGSPPQRAVVIPSVDETADTLRYMAYITTDKIGFVKLPLDGNPHNSMAMIGHPGGISNIVCSKDGKYLFSSGGPDGSTHMWEINVTALEVQAQLGGNDLVPFYGLLDGGREGEFFAELEDYFYYAQIRSQGVDTTDGRSITTRIPLTEVPFVMRALGFYPSEQEIQDMLNEVKFSSYVETGKYQEDIDLGGFIKLYINHRPAFGLQPEKIKWAFETLGFNSENGPTIDRGELLDMLQRKGEHMTEYELAEYLVCLLGFSAEGGTSEMNDFDPTVAGDIIDENLPQDITVDMFSDEVLGFSMYKDSDVSQANLTNGITEKAQVLTIDS</sequence>
<dbReference type="OrthoDB" id="4899631at2759"/>
<evidence type="ECO:0000256" key="1">
    <source>
        <dbReference type="ARBA" id="ARBA00004138"/>
    </source>
</evidence>
<evidence type="ECO:0000256" key="3">
    <source>
        <dbReference type="ARBA" id="ARBA00022737"/>
    </source>
</evidence>
<dbReference type="InterPro" id="IPR001680">
    <property type="entry name" value="WD40_rpt"/>
</dbReference>
<keyword evidence="9" id="KW-1185">Reference proteome</keyword>
<dbReference type="PROSITE" id="PS50294">
    <property type="entry name" value="WD_REPEATS_REGION"/>
    <property type="match status" value="1"/>
</dbReference>
<proteinExistence type="predicted"/>
<keyword evidence="3" id="KW-0677">Repeat</keyword>
<evidence type="ECO:0000256" key="5">
    <source>
        <dbReference type="ARBA" id="ARBA00040994"/>
    </source>
</evidence>
<organism evidence="8 9">
    <name type="scientific">Owenia fusiformis</name>
    <name type="common">Polychaete worm</name>
    <dbReference type="NCBI Taxonomy" id="6347"/>
    <lineage>
        <taxon>Eukaryota</taxon>
        <taxon>Metazoa</taxon>
        <taxon>Spiralia</taxon>
        <taxon>Lophotrochozoa</taxon>
        <taxon>Annelida</taxon>
        <taxon>Polychaeta</taxon>
        <taxon>Sedentaria</taxon>
        <taxon>Canalipalpata</taxon>
        <taxon>Sabellida</taxon>
        <taxon>Oweniida</taxon>
        <taxon>Oweniidae</taxon>
        <taxon>Owenia</taxon>
    </lineage>
</organism>
<evidence type="ECO:0000256" key="4">
    <source>
        <dbReference type="ARBA" id="ARBA00023273"/>
    </source>
</evidence>
<evidence type="ECO:0000256" key="6">
    <source>
        <dbReference type="PROSITE-ProRule" id="PRU00221"/>
    </source>
</evidence>
<reference evidence="8" key="1">
    <citation type="submission" date="2022-03" db="EMBL/GenBank/DDBJ databases">
        <authorList>
            <person name="Martin C."/>
        </authorList>
    </citation>
    <scope>NUCLEOTIDE SEQUENCE</scope>
</reference>
<comment type="caution">
    <text evidence="8">The sequence shown here is derived from an EMBL/GenBank/DDBJ whole genome shotgun (WGS) entry which is preliminary data.</text>
</comment>
<dbReference type="GO" id="GO:0031514">
    <property type="term" value="C:motile cilium"/>
    <property type="evidence" value="ECO:0007669"/>
    <property type="project" value="TreeGrafter"/>
</dbReference>
<dbReference type="SUPFAM" id="SSF117289">
    <property type="entry name" value="Nucleoporin domain"/>
    <property type="match status" value="1"/>
</dbReference>
<keyword evidence="2 6" id="KW-0853">WD repeat</keyword>